<dbReference type="STRING" id="161767.ENSAPEP00000021397"/>
<dbReference type="InterPro" id="IPR001870">
    <property type="entry name" value="B30.2/SPRY"/>
</dbReference>
<feature type="region of interest" description="Disordered" evidence="1">
    <location>
        <begin position="1"/>
        <end position="21"/>
    </location>
</feature>
<dbReference type="GeneTree" id="ENSGT00940000163587"/>
<dbReference type="Ensembl" id="ENSAPET00000021966.1">
    <property type="protein sequence ID" value="ENSAPEP00000021397.1"/>
    <property type="gene ID" value="ENSAPEG00000015287.1"/>
</dbReference>
<evidence type="ECO:0000256" key="1">
    <source>
        <dbReference type="SAM" id="MobiDB-lite"/>
    </source>
</evidence>
<dbReference type="PRINTS" id="PR01407">
    <property type="entry name" value="BUTYPHLNCDUF"/>
</dbReference>
<sequence>MAAEITTTSKTQTKSTITKKQSKVLERTNISSSVPWNKPSLSEIKIKDSEKSSNSCQPWNRTPSAKRDLKPVQTLTECLELLRKLSEEVNNISQMKTGRMKAEPEGSTKELDSLESGRKLILHWAKELEQITVKTKNKSTDERARRRDDPGEKEKKELEKHNDRLQKWAVELKNIKEANGVSDEELKKLLYPKGLKESKVTAILPFLEFVAWSLLSQDTEEAVSKLWLPTKQKAWRTGSGSPKYIPDSVWQWIRSASVPVQLDAISKHSSLVVSPDRLQVQEAVLPTAPSNSSQRFAEWPSVLGDIIISAGRHYWEVEVSPNGSWRVGVMSELASTRQKSVTPKEGYWVLWKGPSLWACTDKAIKLEKVALPRHIGVYVDVGEGQVSFYDVERRVHIYTFSDTFRHSLIPLFGCLDGDTVLKIKPAEMSSKH</sequence>
<dbReference type="SUPFAM" id="SSF49899">
    <property type="entry name" value="Concanavalin A-like lectins/glucanases"/>
    <property type="match status" value="1"/>
</dbReference>
<evidence type="ECO:0000259" key="2">
    <source>
        <dbReference type="PROSITE" id="PS50188"/>
    </source>
</evidence>
<dbReference type="Pfam" id="PF00622">
    <property type="entry name" value="SPRY"/>
    <property type="match status" value="1"/>
</dbReference>
<feature type="domain" description="B30.2/SPRY" evidence="2">
    <location>
        <begin position="240"/>
        <end position="430"/>
    </location>
</feature>
<dbReference type="SMART" id="SM00449">
    <property type="entry name" value="SPRY"/>
    <property type="match status" value="1"/>
</dbReference>
<feature type="compositionally biased region" description="Basic and acidic residues" evidence="1">
    <location>
        <begin position="138"/>
        <end position="160"/>
    </location>
</feature>
<dbReference type="InterPro" id="IPR013320">
    <property type="entry name" value="ConA-like_dom_sf"/>
</dbReference>
<feature type="region of interest" description="Disordered" evidence="1">
    <location>
        <begin position="42"/>
        <end position="68"/>
    </location>
</feature>
<dbReference type="Gene3D" id="2.60.120.920">
    <property type="match status" value="1"/>
</dbReference>
<dbReference type="PROSITE" id="PS50188">
    <property type="entry name" value="B302_SPRY"/>
    <property type="match status" value="1"/>
</dbReference>
<feature type="region of interest" description="Disordered" evidence="1">
    <location>
        <begin position="135"/>
        <end position="160"/>
    </location>
</feature>
<name>A0A3P8TD42_AMPPE</name>
<dbReference type="InterPro" id="IPR003877">
    <property type="entry name" value="SPRY_dom"/>
</dbReference>
<dbReference type="PANTHER" id="PTHR24103">
    <property type="entry name" value="E3 UBIQUITIN-PROTEIN LIGASE TRIM"/>
    <property type="match status" value="1"/>
</dbReference>
<dbReference type="Proteomes" id="UP000265080">
    <property type="component" value="Chromosome 5"/>
</dbReference>
<reference evidence="3" key="2">
    <citation type="submission" date="2025-08" db="UniProtKB">
        <authorList>
            <consortium name="Ensembl"/>
        </authorList>
    </citation>
    <scope>IDENTIFICATION</scope>
</reference>
<reference evidence="3 4" key="1">
    <citation type="submission" date="2018-03" db="EMBL/GenBank/DDBJ databases">
        <title>Finding Nemo's genes: A chromosome-scale reference assembly of the genome of the orange clownfish Amphiprion percula.</title>
        <authorList>
            <person name="Lehmann R."/>
        </authorList>
    </citation>
    <scope>NUCLEOTIDE SEQUENCE</scope>
</reference>
<evidence type="ECO:0000313" key="3">
    <source>
        <dbReference type="Ensembl" id="ENSAPEP00000021397.1"/>
    </source>
</evidence>
<accession>A0A3P8TD42</accession>
<evidence type="ECO:0000313" key="4">
    <source>
        <dbReference type="Proteomes" id="UP000265080"/>
    </source>
</evidence>
<dbReference type="InterPro" id="IPR043136">
    <property type="entry name" value="B30.2/SPRY_sf"/>
</dbReference>
<dbReference type="AlphaFoldDB" id="A0A3P8TD42"/>
<dbReference type="InterPro" id="IPR050143">
    <property type="entry name" value="TRIM/RBCC"/>
</dbReference>
<dbReference type="InterPro" id="IPR003879">
    <property type="entry name" value="Butyrophylin_SPRY"/>
</dbReference>
<proteinExistence type="predicted"/>
<reference evidence="3" key="3">
    <citation type="submission" date="2025-09" db="UniProtKB">
        <authorList>
            <consortium name="Ensembl"/>
        </authorList>
    </citation>
    <scope>IDENTIFICATION</scope>
</reference>
<feature type="compositionally biased region" description="Low complexity" evidence="1">
    <location>
        <begin position="1"/>
        <end position="19"/>
    </location>
</feature>
<organism evidence="3 4">
    <name type="scientific">Amphiprion percula</name>
    <name type="common">Orange clownfish</name>
    <name type="synonym">Lutjanus percula</name>
    <dbReference type="NCBI Taxonomy" id="161767"/>
    <lineage>
        <taxon>Eukaryota</taxon>
        <taxon>Metazoa</taxon>
        <taxon>Chordata</taxon>
        <taxon>Craniata</taxon>
        <taxon>Vertebrata</taxon>
        <taxon>Euteleostomi</taxon>
        <taxon>Actinopterygii</taxon>
        <taxon>Neopterygii</taxon>
        <taxon>Teleostei</taxon>
        <taxon>Neoteleostei</taxon>
        <taxon>Acanthomorphata</taxon>
        <taxon>Ovalentaria</taxon>
        <taxon>Pomacentridae</taxon>
        <taxon>Amphiprion</taxon>
    </lineage>
</organism>
<dbReference type="OMA" id="WEVEVSP"/>
<protein>
    <recommendedName>
        <fullName evidence="2">B30.2/SPRY domain-containing protein</fullName>
    </recommendedName>
</protein>
<keyword evidence="4" id="KW-1185">Reference proteome</keyword>